<evidence type="ECO:0000256" key="2">
    <source>
        <dbReference type="ARBA" id="ARBA00013017"/>
    </source>
</evidence>
<keyword evidence="3" id="KW-0575">Peroxidase</keyword>
<dbReference type="Pfam" id="PF00578">
    <property type="entry name" value="AhpC-TSA"/>
    <property type="match status" value="2"/>
</dbReference>
<dbReference type="CDD" id="cd03015">
    <property type="entry name" value="PRX_Typ2cys"/>
    <property type="match status" value="1"/>
</dbReference>
<keyword evidence="8" id="KW-0812">Transmembrane</keyword>
<keyword evidence="8" id="KW-1133">Transmembrane helix</keyword>
<organism evidence="10 11">
    <name type="scientific">Frieseomelitta varia</name>
    <dbReference type="NCBI Taxonomy" id="561572"/>
    <lineage>
        <taxon>Eukaryota</taxon>
        <taxon>Metazoa</taxon>
        <taxon>Ecdysozoa</taxon>
        <taxon>Arthropoda</taxon>
        <taxon>Hexapoda</taxon>
        <taxon>Insecta</taxon>
        <taxon>Pterygota</taxon>
        <taxon>Neoptera</taxon>
        <taxon>Endopterygota</taxon>
        <taxon>Hymenoptera</taxon>
        <taxon>Apocrita</taxon>
        <taxon>Aculeata</taxon>
        <taxon>Apoidea</taxon>
        <taxon>Anthophila</taxon>
        <taxon>Apidae</taxon>
        <taxon>Frieseomelitta</taxon>
    </lineage>
</organism>
<dbReference type="PANTHER" id="PTHR10681:SF171">
    <property type="entry name" value="PEROXIREDOXIN 4"/>
    <property type="match status" value="1"/>
</dbReference>
<gene>
    <name evidence="10" type="ORF">E2986_12884</name>
</gene>
<comment type="similarity">
    <text evidence="1">Belongs to the peroxiredoxin family. AhpC/Prx1 subfamily.</text>
</comment>
<dbReference type="GO" id="GO:0045454">
    <property type="term" value="P:cell redox homeostasis"/>
    <property type="evidence" value="ECO:0007669"/>
    <property type="project" value="TreeGrafter"/>
</dbReference>
<evidence type="ECO:0000256" key="5">
    <source>
        <dbReference type="ARBA" id="ARBA00023002"/>
    </source>
</evidence>
<evidence type="ECO:0000256" key="4">
    <source>
        <dbReference type="ARBA" id="ARBA00022862"/>
    </source>
</evidence>
<evidence type="ECO:0000256" key="6">
    <source>
        <dbReference type="ARBA" id="ARBA00023284"/>
    </source>
</evidence>
<keyword evidence="6" id="KW-0676">Redox-active center</keyword>
<keyword evidence="11" id="KW-1185">Reference proteome</keyword>
<evidence type="ECO:0000313" key="11">
    <source>
        <dbReference type="Proteomes" id="UP000655588"/>
    </source>
</evidence>
<feature type="domain" description="Alkyl hydroperoxide reductase subunit C/ Thiol specific antioxidant" evidence="9">
    <location>
        <begin position="149"/>
        <end position="231"/>
    </location>
</feature>
<dbReference type="GO" id="GO:0033554">
    <property type="term" value="P:cellular response to stress"/>
    <property type="evidence" value="ECO:0007669"/>
    <property type="project" value="TreeGrafter"/>
</dbReference>
<keyword evidence="5" id="KW-0560">Oxidoreductase</keyword>
<dbReference type="Proteomes" id="UP000655588">
    <property type="component" value="Unassembled WGS sequence"/>
</dbReference>
<accession>A0A833VQM4</accession>
<dbReference type="Gene3D" id="3.40.30.10">
    <property type="entry name" value="Glutaredoxin"/>
    <property type="match status" value="2"/>
</dbReference>
<dbReference type="GO" id="GO:0008379">
    <property type="term" value="F:thioredoxin peroxidase activity"/>
    <property type="evidence" value="ECO:0007669"/>
    <property type="project" value="TreeGrafter"/>
</dbReference>
<evidence type="ECO:0000259" key="9">
    <source>
        <dbReference type="Pfam" id="PF00578"/>
    </source>
</evidence>
<comment type="caution">
    <text evidence="10">The sequence shown here is derived from an EMBL/GenBank/DDBJ whole genome shotgun (WGS) entry which is preliminary data.</text>
</comment>
<dbReference type="SUPFAM" id="SSF52833">
    <property type="entry name" value="Thioredoxin-like"/>
    <property type="match status" value="2"/>
</dbReference>
<evidence type="ECO:0000313" key="10">
    <source>
        <dbReference type="EMBL" id="KAF3428456.1"/>
    </source>
</evidence>
<dbReference type="GO" id="GO:0006979">
    <property type="term" value="P:response to oxidative stress"/>
    <property type="evidence" value="ECO:0007669"/>
    <property type="project" value="TreeGrafter"/>
</dbReference>
<evidence type="ECO:0000256" key="8">
    <source>
        <dbReference type="SAM" id="Phobius"/>
    </source>
</evidence>
<sequence>MSTTFDSFLRSKIEQSDFCCSEQPQKPREPEVHVVPALSTTAPAWSGTAIVNLNMKDISLKDYKGKYLIMLFYPYDFTFICPTEMIQFNDRIEEFNKLGITTHPLCSFLFFYHVIIILYSKMTHFLLSFIFFYLIHDIKKFTKLLKFHFNQCYFKLQTGCELVAISTDSPYTHLAWISTPRKQGGLGEMRMPVLSDKNQSISRMYGILDEEEGVSLKGLFIIDKNQLIRHITINEICLARSVNETLRILEACKFVDEFGTTCPAGPRERLNITNNGPNYFNI</sequence>
<evidence type="ECO:0000256" key="1">
    <source>
        <dbReference type="ARBA" id="ARBA00009796"/>
    </source>
</evidence>
<feature type="transmembrane region" description="Helical" evidence="8">
    <location>
        <begin position="108"/>
        <end position="135"/>
    </location>
</feature>
<dbReference type="PANTHER" id="PTHR10681">
    <property type="entry name" value="THIOREDOXIN PEROXIDASE"/>
    <property type="match status" value="1"/>
</dbReference>
<proteinExistence type="inferred from homology"/>
<dbReference type="InterPro" id="IPR000866">
    <property type="entry name" value="AhpC/TSA"/>
</dbReference>
<reference evidence="10" key="1">
    <citation type="submission" date="2019-11" db="EMBL/GenBank/DDBJ databases">
        <title>The nuclear and mitochondrial genomes of Frieseomelitta varia - a highly eusocial stingless bee (Meliponini) with a permanently sterile worker caste.</title>
        <authorList>
            <person name="Freitas F.C.P."/>
            <person name="Lourenco A.P."/>
            <person name="Nunes F.M.F."/>
            <person name="Paschoal A.R."/>
            <person name="Abreu F.C.P."/>
            <person name="Barbin F.O."/>
            <person name="Bataglia L."/>
            <person name="Cardoso-Junior C.A.M."/>
            <person name="Cervoni M.S."/>
            <person name="Silva S.R."/>
            <person name="Dalarmi F."/>
            <person name="Del Lama M.A."/>
            <person name="Depintor T.S."/>
            <person name="Ferreira K.M."/>
            <person name="Goria P.S."/>
            <person name="Jaskot M.C."/>
            <person name="Lago D.C."/>
            <person name="Luna-Lucena D."/>
            <person name="Moda L.M."/>
            <person name="Nascimento L."/>
            <person name="Pedrino M."/>
            <person name="Rabico F.O."/>
            <person name="Sanches F.C."/>
            <person name="Santos D.E."/>
            <person name="Santos C.G."/>
            <person name="Vieira J."/>
            <person name="Lopes T.F."/>
            <person name="Barchuk A.R."/>
            <person name="Hartfelder K."/>
            <person name="Simoes Z.L.P."/>
            <person name="Bitondi M.M.G."/>
            <person name="Pinheiro D.G."/>
        </authorList>
    </citation>
    <scope>NUCLEOTIDE SEQUENCE</scope>
    <source>
        <strain evidence="10">USP_RPSP 00005682</strain>
        <tissue evidence="10">Whole individual</tissue>
    </source>
</reference>
<keyword evidence="4" id="KW-0049">Antioxidant</keyword>
<comment type="catalytic activity">
    <reaction evidence="7">
        <text>a hydroperoxide + [thioredoxin]-dithiol = an alcohol + [thioredoxin]-disulfide + H2O</text>
        <dbReference type="Rhea" id="RHEA:62620"/>
        <dbReference type="Rhea" id="RHEA-COMP:10698"/>
        <dbReference type="Rhea" id="RHEA-COMP:10700"/>
        <dbReference type="ChEBI" id="CHEBI:15377"/>
        <dbReference type="ChEBI" id="CHEBI:29950"/>
        <dbReference type="ChEBI" id="CHEBI:30879"/>
        <dbReference type="ChEBI" id="CHEBI:35924"/>
        <dbReference type="ChEBI" id="CHEBI:50058"/>
        <dbReference type="EC" id="1.11.1.24"/>
    </reaction>
</comment>
<dbReference type="InterPro" id="IPR050217">
    <property type="entry name" value="Peroxiredoxin"/>
</dbReference>
<name>A0A833VQM4_9HYME</name>
<dbReference type="InterPro" id="IPR036249">
    <property type="entry name" value="Thioredoxin-like_sf"/>
</dbReference>
<evidence type="ECO:0000256" key="7">
    <source>
        <dbReference type="ARBA" id="ARBA00049091"/>
    </source>
</evidence>
<evidence type="ECO:0000256" key="3">
    <source>
        <dbReference type="ARBA" id="ARBA00022559"/>
    </source>
</evidence>
<dbReference type="GO" id="GO:0042744">
    <property type="term" value="P:hydrogen peroxide catabolic process"/>
    <property type="evidence" value="ECO:0007669"/>
    <property type="project" value="TreeGrafter"/>
</dbReference>
<protein>
    <recommendedName>
        <fullName evidence="2">thioredoxin-dependent peroxiredoxin</fullName>
        <ecNumber evidence="2">1.11.1.24</ecNumber>
    </recommendedName>
</protein>
<dbReference type="AlphaFoldDB" id="A0A833VQM4"/>
<keyword evidence="8" id="KW-0472">Membrane</keyword>
<dbReference type="EC" id="1.11.1.24" evidence="2"/>
<dbReference type="EMBL" id="WNWW01000214">
    <property type="protein sequence ID" value="KAF3428456.1"/>
    <property type="molecule type" value="Genomic_DNA"/>
</dbReference>
<dbReference type="GO" id="GO:0005829">
    <property type="term" value="C:cytosol"/>
    <property type="evidence" value="ECO:0007669"/>
    <property type="project" value="TreeGrafter"/>
</dbReference>
<feature type="domain" description="Alkyl hydroperoxide reductase subunit C/ Thiol specific antioxidant" evidence="9">
    <location>
        <begin position="41"/>
        <end position="101"/>
    </location>
</feature>